<feature type="non-terminal residue" evidence="1">
    <location>
        <position position="1"/>
    </location>
</feature>
<evidence type="ECO:0000313" key="2">
    <source>
        <dbReference type="Proteomes" id="UP000789831"/>
    </source>
</evidence>
<protein>
    <submittedName>
        <fullName evidence="1">5226_t:CDS:1</fullName>
    </submittedName>
</protein>
<keyword evidence="2" id="KW-1185">Reference proteome</keyword>
<dbReference type="OrthoDB" id="1751718at2759"/>
<organism evidence="1 2">
    <name type="scientific">Ambispora gerdemannii</name>
    <dbReference type="NCBI Taxonomy" id="144530"/>
    <lineage>
        <taxon>Eukaryota</taxon>
        <taxon>Fungi</taxon>
        <taxon>Fungi incertae sedis</taxon>
        <taxon>Mucoromycota</taxon>
        <taxon>Glomeromycotina</taxon>
        <taxon>Glomeromycetes</taxon>
        <taxon>Archaeosporales</taxon>
        <taxon>Ambisporaceae</taxon>
        <taxon>Ambispora</taxon>
    </lineage>
</organism>
<evidence type="ECO:0000313" key="1">
    <source>
        <dbReference type="EMBL" id="CAG8587195.1"/>
    </source>
</evidence>
<dbReference type="EMBL" id="CAJVPL010001779">
    <property type="protein sequence ID" value="CAG8587195.1"/>
    <property type="molecule type" value="Genomic_DNA"/>
</dbReference>
<accession>A0A9N9G7N6</accession>
<dbReference type="Proteomes" id="UP000789831">
    <property type="component" value="Unassembled WGS sequence"/>
</dbReference>
<proteinExistence type="predicted"/>
<name>A0A9N9G7N6_9GLOM</name>
<sequence length="295" mass="34201">DTIQSLLNKWARGDSKSLPSSAIIQLPKNKGGWNLPNVKSAVKARSAMTTAKLFHVKENWAKHQLSMISSFQSNFTKICLQYKKKDWPTAYRPFVKNWFLAGRPNYFASSTSLITTKLKKEIYLKKVWPEVKNVLWKNLGIINLPPQTHVNAWRWHRSALPLKERVSWSSSIDSIFCRWCPTSPQTHQHFLQECSFTKMITQEIVRHLDGRVTFIHILNQHPNDFSLATLWLSSWLIDYVWRASARLNLSIEESETQIIKAAPHILLRDAKIHLDSSQNNKFTKQIDLLCKSLIP</sequence>
<gene>
    <name evidence="1" type="ORF">AGERDE_LOCUS8423</name>
</gene>
<dbReference type="AlphaFoldDB" id="A0A9N9G7N6"/>
<reference evidence="1" key="1">
    <citation type="submission" date="2021-06" db="EMBL/GenBank/DDBJ databases">
        <authorList>
            <person name="Kallberg Y."/>
            <person name="Tangrot J."/>
            <person name="Rosling A."/>
        </authorList>
    </citation>
    <scope>NUCLEOTIDE SEQUENCE</scope>
    <source>
        <strain evidence="1">MT106</strain>
    </source>
</reference>
<comment type="caution">
    <text evidence="1">The sequence shown here is derived from an EMBL/GenBank/DDBJ whole genome shotgun (WGS) entry which is preliminary data.</text>
</comment>